<protein>
    <recommendedName>
        <fullName evidence="4">Proteasome assembly chaperone 3</fullName>
    </recommendedName>
</protein>
<dbReference type="EMBL" id="CP042200">
    <property type="protein sequence ID" value="QDS77025.1"/>
    <property type="molecule type" value="Genomic_DNA"/>
</dbReference>
<reference evidence="2 3" key="1">
    <citation type="submission" date="2019-07" db="EMBL/GenBank/DDBJ databases">
        <title>Finished genome of Venturia effusa.</title>
        <authorList>
            <person name="Young C.A."/>
            <person name="Cox M.P."/>
            <person name="Ganley A.R.D."/>
            <person name="David W.J."/>
        </authorList>
    </citation>
    <scope>NUCLEOTIDE SEQUENCE [LARGE SCALE GENOMIC DNA]</scope>
    <source>
        <strain evidence="3">albino</strain>
    </source>
</reference>
<accession>A0A517LN06</accession>
<dbReference type="PANTHER" id="PTHR31051:SF1">
    <property type="entry name" value="PROTEASOME ASSEMBLY CHAPERONE 3"/>
    <property type="match status" value="1"/>
</dbReference>
<dbReference type="AlphaFoldDB" id="A0A517LN06"/>
<evidence type="ECO:0008006" key="4">
    <source>
        <dbReference type="Google" id="ProtNLM"/>
    </source>
</evidence>
<dbReference type="STRING" id="50376.A0A517LN06"/>
<dbReference type="InterPro" id="IPR018788">
    <property type="entry name" value="Proteasome_assmbl_chp_3"/>
</dbReference>
<feature type="region of interest" description="Disordered" evidence="1">
    <location>
        <begin position="54"/>
        <end position="80"/>
    </location>
</feature>
<name>A0A517LN06_9PEZI</name>
<evidence type="ECO:0000313" key="2">
    <source>
        <dbReference type="EMBL" id="QDS77025.1"/>
    </source>
</evidence>
<dbReference type="GO" id="GO:0043248">
    <property type="term" value="P:proteasome assembly"/>
    <property type="evidence" value="ECO:0007669"/>
    <property type="project" value="InterPro"/>
</dbReference>
<sequence length="162" mass="17119">MDTSQVQHSPFPARTKTTVCTIASHPTTITSHSFADKIMITISQDGRLGHWIHVPLAPTPSSSTNGPEPTLSNDLDSDLPPSTLLPDSHHTATTILGGTGTPNLDTLGQLLATQLASLLCSRNPDEGRMLVLGLGLRKDMGESGKVGREEFAEMVGGVLDVL</sequence>
<dbReference type="InterPro" id="IPR053720">
    <property type="entry name" value="Psm_Assembly_Chaperone"/>
</dbReference>
<evidence type="ECO:0000256" key="1">
    <source>
        <dbReference type="SAM" id="MobiDB-lite"/>
    </source>
</evidence>
<dbReference type="OrthoDB" id="5593278at2759"/>
<dbReference type="PANTHER" id="PTHR31051">
    <property type="entry name" value="PROTEASOME ASSEMBLY CHAPERONE 3"/>
    <property type="match status" value="1"/>
</dbReference>
<dbReference type="Proteomes" id="UP000316270">
    <property type="component" value="Chromosome 16"/>
</dbReference>
<keyword evidence="3" id="KW-1185">Reference proteome</keyword>
<organism evidence="2 3">
    <name type="scientific">Venturia effusa</name>
    <dbReference type="NCBI Taxonomy" id="50376"/>
    <lineage>
        <taxon>Eukaryota</taxon>
        <taxon>Fungi</taxon>
        <taxon>Dikarya</taxon>
        <taxon>Ascomycota</taxon>
        <taxon>Pezizomycotina</taxon>
        <taxon>Dothideomycetes</taxon>
        <taxon>Pleosporomycetidae</taxon>
        <taxon>Venturiales</taxon>
        <taxon>Venturiaceae</taxon>
        <taxon>Venturia</taxon>
    </lineage>
</organism>
<gene>
    <name evidence="2" type="ORF">FKW77_006480</name>
</gene>
<proteinExistence type="predicted"/>
<feature type="compositionally biased region" description="Low complexity" evidence="1">
    <location>
        <begin position="69"/>
        <end position="80"/>
    </location>
</feature>
<dbReference type="Gene3D" id="3.30.230.90">
    <property type="match status" value="1"/>
</dbReference>
<evidence type="ECO:0000313" key="3">
    <source>
        <dbReference type="Proteomes" id="UP000316270"/>
    </source>
</evidence>